<dbReference type="PANTHER" id="PTHR10762:SF1">
    <property type="entry name" value="2-(3-AMINO-3-CARBOXYPROPYL)HISTIDINE SYNTHASE SUBUNIT 1"/>
    <property type="match status" value="1"/>
</dbReference>
<name>A0A2R7Y3W7_9CREN</name>
<dbReference type="InterPro" id="IPR016435">
    <property type="entry name" value="DPH1/DPH2"/>
</dbReference>
<dbReference type="EMBL" id="NBVN01000004">
    <property type="protein sequence ID" value="PUA32173.1"/>
    <property type="molecule type" value="Genomic_DNA"/>
</dbReference>
<proteinExistence type="inferred from homology"/>
<dbReference type="SFLD" id="SFLDS00032">
    <property type="entry name" value="Radical_SAM_3-amino-3-carboxyp"/>
    <property type="match status" value="1"/>
</dbReference>
<dbReference type="GO" id="GO:0090560">
    <property type="term" value="F:2-(3-amino-3-carboxypropyl)histidine synthase activity"/>
    <property type="evidence" value="ECO:0007669"/>
    <property type="project" value="UniProtKB-UniRule"/>
</dbReference>
<dbReference type="PANTHER" id="PTHR10762">
    <property type="entry name" value="DIPHTHAMIDE BIOSYNTHESIS PROTEIN"/>
    <property type="match status" value="1"/>
</dbReference>
<comment type="caution">
    <text evidence="11">The sequence shown here is derived from an EMBL/GenBank/DDBJ whole genome shotgun (WGS) entry which is preliminary data.</text>
</comment>
<comment type="similarity">
    <text evidence="10">Belongs to the DPH1/DPH2 family.</text>
</comment>
<sequence length="334" mass="38166">MSFFEFYEVDVSKILEVIKERKPRKVLIQLPEGFKRHYYEVADSIKKELEYPIDVDVDLSPSYGSCFMDLNMLANYDLVIHLGHDPYPYWQPPSNVVFIDVASRTRISEETLNKLLKFMNDSKISKVAIYTTAQHKALTRSIADKLLNAGVNVVNTLEKSVIFGCWFSDLDTVKDLIDAVIVLAGGSFHALGVGLRINARKPVISLDPYMDSFKVMNDEVYKTLKVRLSKVFEAQNAERWLIVGGVAGQYRPYIIKALTELIKSLGRRYYYASASYINKELIVNIDSKNVDAIVITSCPRIAIEDLRDYHKPILTPGEAFMALKNELNHYRFPF</sequence>
<comment type="cofactor">
    <cofactor evidence="1 10">
        <name>[4Fe-4S] cluster</name>
        <dbReference type="ChEBI" id="CHEBI:49883"/>
    </cofactor>
</comment>
<organism evidence="11 12">
    <name type="scientific">Zestosphaera tikiterensis</name>
    <dbReference type="NCBI Taxonomy" id="1973259"/>
    <lineage>
        <taxon>Archaea</taxon>
        <taxon>Thermoproteota</taxon>
        <taxon>Thermoprotei</taxon>
        <taxon>Desulfurococcales</taxon>
        <taxon>Desulfurococcaceae</taxon>
        <taxon>Zestosphaera</taxon>
    </lineage>
</organism>
<dbReference type="AlphaFoldDB" id="A0A2R7Y3W7"/>
<dbReference type="NCBIfam" id="TIGR03682">
    <property type="entry name" value="arCOG04112"/>
    <property type="match status" value="1"/>
</dbReference>
<dbReference type="EC" id="2.5.1.108" evidence="3 10"/>
<dbReference type="InterPro" id="IPR022428">
    <property type="entry name" value="Dph2_arc"/>
</dbReference>
<dbReference type="NCBIfam" id="TIGR00322">
    <property type="entry name" value="diphth2_R"/>
    <property type="match status" value="1"/>
</dbReference>
<evidence type="ECO:0000256" key="10">
    <source>
        <dbReference type="PIRNR" id="PIRNR004967"/>
    </source>
</evidence>
<keyword evidence="6 10" id="KW-0479">Metal-binding</keyword>
<reference evidence="11 12" key="1">
    <citation type="journal article" date="2018" name="Syst. Appl. Microbiol.">
        <title>A new symbiotic nanoarchaeote (Candidatus Nanoclepta minutus) and its host (Zestosphaera tikiterensis gen. nov., sp. nov.) from a New Zealand hot spring.</title>
        <authorList>
            <person name="St John E."/>
            <person name="Liu Y."/>
            <person name="Podar M."/>
            <person name="Stott M.B."/>
            <person name="Meneghin J."/>
            <person name="Chen Z."/>
            <person name="Lagutin K."/>
            <person name="Mitchell K."/>
            <person name="Reysenbach A.L."/>
        </authorList>
    </citation>
    <scope>NUCLEOTIDE SEQUENCE [LARGE SCALE GENOMIC DNA]</scope>
    <source>
        <strain evidence="11">NZ3</strain>
    </source>
</reference>
<evidence type="ECO:0000256" key="6">
    <source>
        <dbReference type="ARBA" id="ARBA00022723"/>
    </source>
</evidence>
<accession>A0A2R7Y3W7</accession>
<evidence type="ECO:0000256" key="2">
    <source>
        <dbReference type="ARBA" id="ARBA00005156"/>
    </source>
</evidence>
<evidence type="ECO:0000256" key="9">
    <source>
        <dbReference type="ARBA" id="ARBA00048403"/>
    </source>
</evidence>
<dbReference type="UniPathway" id="UPA00559"/>
<keyword evidence="7 10" id="KW-0408">Iron</keyword>
<dbReference type="PIRSF" id="PIRSF004967">
    <property type="entry name" value="DPH1"/>
    <property type="match status" value="1"/>
</dbReference>
<dbReference type="InterPro" id="IPR042265">
    <property type="entry name" value="DPH1/DPH2_3"/>
</dbReference>
<evidence type="ECO:0000313" key="11">
    <source>
        <dbReference type="EMBL" id="PUA32173.1"/>
    </source>
</evidence>
<comment type="function">
    <text evidence="10">Catalyzes the first step of diphthamide biosynthesis, i.e. the transfer of the 3-amino-3-carboxypropyl group from S-adenosyl-L-methionine (SAM) to the C2 position of the imidazole ring of the target histidine residue in translation elongation factor 2 (EF-2).</text>
</comment>
<dbReference type="GO" id="GO:0017183">
    <property type="term" value="P:protein histidyl modification to diphthamide"/>
    <property type="evidence" value="ECO:0007669"/>
    <property type="project" value="UniProtKB-UniRule"/>
</dbReference>
<evidence type="ECO:0000256" key="5">
    <source>
        <dbReference type="ARBA" id="ARBA00022691"/>
    </source>
</evidence>
<keyword evidence="8 10" id="KW-0411">Iron-sulfur</keyword>
<dbReference type="InterPro" id="IPR035435">
    <property type="entry name" value="DPH1/DPH2_euk_archaea"/>
</dbReference>
<evidence type="ECO:0000256" key="4">
    <source>
        <dbReference type="ARBA" id="ARBA00022679"/>
    </source>
</evidence>
<dbReference type="Gene3D" id="3.40.50.11850">
    <property type="entry name" value="Diphthamide synthesis DPH1/DPH2 domain 2"/>
    <property type="match status" value="1"/>
</dbReference>
<comment type="pathway">
    <text evidence="2 10">Protein modification; peptidyl-diphthamide biosynthesis.</text>
</comment>
<dbReference type="Pfam" id="PF01866">
    <property type="entry name" value="Diphthamide_syn"/>
    <property type="match status" value="1"/>
</dbReference>
<keyword evidence="5 10" id="KW-0949">S-adenosyl-L-methionine</keyword>
<protein>
    <recommendedName>
        <fullName evidence="3 10">2-(3-amino-3-carboxypropyl)histidine synthase</fullName>
        <ecNumber evidence="3 10">2.5.1.108</ecNumber>
    </recommendedName>
</protein>
<keyword evidence="4 10" id="KW-0808">Transferase</keyword>
<evidence type="ECO:0000313" key="12">
    <source>
        <dbReference type="Proteomes" id="UP000244093"/>
    </source>
</evidence>
<evidence type="ECO:0000256" key="7">
    <source>
        <dbReference type="ARBA" id="ARBA00023004"/>
    </source>
</evidence>
<dbReference type="GO" id="GO:0051539">
    <property type="term" value="F:4 iron, 4 sulfur cluster binding"/>
    <property type="evidence" value="ECO:0007669"/>
    <property type="project" value="UniProtKB-UniRule"/>
</dbReference>
<evidence type="ECO:0000256" key="3">
    <source>
        <dbReference type="ARBA" id="ARBA00012221"/>
    </source>
</evidence>
<dbReference type="InterPro" id="IPR042263">
    <property type="entry name" value="DPH1/DPH2_1"/>
</dbReference>
<dbReference type="GO" id="GO:0046872">
    <property type="term" value="F:metal ion binding"/>
    <property type="evidence" value="ECO:0007669"/>
    <property type="project" value="UniProtKB-KW"/>
</dbReference>
<dbReference type="InterPro" id="IPR042264">
    <property type="entry name" value="DPH1/DPH2_2"/>
</dbReference>
<evidence type="ECO:0000256" key="1">
    <source>
        <dbReference type="ARBA" id="ARBA00001966"/>
    </source>
</evidence>
<gene>
    <name evidence="11" type="ORF">B7O98_05740</name>
</gene>
<dbReference type="Gene3D" id="3.40.50.11840">
    <property type="entry name" value="Diphthamide synthesis DPH1/DPH2 domain 1"/>
    <property type="match status" value="1"/>
</dbReference>
<keyword evidence="10" id="KW-0004">4Fe-4S</keyword>
<evidence type="ECO:0000256" key="8">
    <source>
        <dbReference type="ARBA" id="ARBA00023014"/>
    </source>
</evidence>
<comment type="catalytic activity">
    <reaction evidence="9 10">
        <text>L-histidyl-[translation elongation factor 2] + S-adenosyl-L-methionine = 2-[(3S)-amino-3-carboxypropyl]-L-histidyl-[translation elongation factor 2] + S-methyl-5'-thioadenosine + H(+)</text>
        <dbReference type="Rhea" id="RHEA:36783"/>
        <dbReference type="Rhea" id="RHEA-COMP:9748"/>
        <dbReference type="Rhea" id="RHEA-COMP:9749"/>
        <dbReference type="ChEBI" id="CHEBI:15378"/>
        <dbReference type="ChEBI" id="CHEBI:17509"/>
        <dbReference type="ChEBI" id="CHEBI:29979"/>
        <dbReference type="ChEBI" id="CHEBI:59789"/>
        <dbReference type="ChEBI" id="CHEBI:73995"/>
        <dbReference type="EC" id="2.5.1.108"/>
    </reaction>
</comment>
<dbReference type="Gene3D" id="3.40.50.11860">
    <property type="entry name" value="Diphthamide synthesis DPH1/DPH2 domain 3"/>
    <property type="match status" value="1"/>
</dbReference>
<dbReference type="Proteomes" id="UP000244093">
    <property type="component" value="Unassembled WGS sequence"/>
</dbReference>